<dbReference type="Proteomes" id="UP000324222">
    <property type="component" value="Unassembled WGS sequence"/>
</dbReference>
<protein>
    <submittedName>
        <fullName evidence="2">Uncharacterized protein</fullName>
    </submittedName>
</protein>
<keyword evidence="3" id="KW-1185">Reference proteome</keyword>
<evidence type="ECO:0000313" key="3">
    <source>
        <dbReference type="Proteomes" id="UP000324222"/>
    </source>
</evidence>
<proteinExistence type="predicted"/>
<feature type="region of interest" description="Disordered" evidence="1">
    <location>
        <begin position="103"/>
        <end position="126"/>
    </location>
</feature>
<sequence>MDTEGGRFSVTWRKRRPVSSPLSPGHQAAAPGSPFTVLWHLPTQFLSPATRARCRASYLSKHHGQRLTRLHNDAPGDCRGRLLLLLILLLFYMSLKPHEQHVLSPSERSLSGGQAGSPPPPPPPAAAFHPHTPLLPLFLRLLLLLHTPSPPAWAPLLCPVLDGTHVLWRPG</sequence>
<dbReference type="AlphaFoldDB" id="A0A5B7JED4"/>
<evidence type="ECO:0000313" key="2">
    <source>
        <dbReference type="EMBL" id="MPC91328.1"/>
    </source>
</evidence>
<name>A0A5B7JED4_PORTR</name>
<reference evidence="2 3" key="1">
    <citation type="submission" date="2019-05" db="EMBL/GenBank/DDBJ databases">
        <title>Another draft genome of Portunus trituberculatus and its Hox gene families provides insights of decapod evolution.</title>
        <authorList>
            <person name="Jeong J.-H."/>
            <person name="Song I."/>
            <person name="Kim S."/>
            <person name="Choi T."/>
            <person name="Kim D."/>
            <person name="Ryu S."/>
            <person name="Kim W."/>
        </authorList>
    </citation>
    <scope>NUCLEOTIDE SEQUENCE [LARGE SCALE GENOMIC DNA]</scope>
    <source>
        <tissue evidence="2">Muscle</tissue>
    </source>
</reference>
<dbReference type="EMBL" id="VSRR010087377">
    <property type="protein sequence ID" value="MPC91328.1"/>
    <property type="molecule type" value="Genomic_DNA"/>
</dbReference>
<comment type="caution">
    <text evidence="2">The sequence shown here is derived from an EMBL/GenBank/DDBJ whole genome shotgun (WGS) entry which is preliminary data.</text>
</comment>
<gene>
    <name evidence="2" type="ORF">E2C01_086355</name>
</gene>
<organism evidence="2 3">
    <name type="scientific">Portunus trituberculatus</name>
    <name type="common">Swimming crab</name>
    <name type="synonym">Neptunus trituberculatus</name>
    <dbReference type="NCBI Taxonomy" id="210409"/>
    <lineage>
        <taxon>Eukaryota</taxon>
        <taxon>Metazoa</taxon>
        <taxon>Ecdysozoa</taxon>
        <taxon>Arthropoda</taxon>
        <taxon>Crustacea</taxon>
        <taxon>Multicrustacea</taxon>
        <taxon>Malacostraca</taxon>
        <taxon>Eumalacostraca</taxon>
        <taxon>Eucarida</taxon>
        <taxon>Decapoda</taxon>
        <taxon>Pleocyemata</taxon>
        <taxon>Brachyura</taxon>
        <taxon>Eubrachyura</taxon>
        <taxon>Portunoidea</taxon>
        <taxon>Portunidae</taxon>
        <taxon>Portuninae</taxon>
        <taxon>Portunus</taxon>
    </lineage>
</organism>
<evidence type="ECO:0000256" key="1">
    <source>
        <dbReference type="SAM" id="MobiDB-lite"/>
    </source>
</evidence>
<accession>A0A5B7JED4</accession>